<keyword evidence="2" id="KW-1185">Reference proteome</keyword>
<dbReference type="EMBL" id="ML119128">
    <property type="protein sequence ID" value="RPB12453.1"/>
    <property type="molecule type" value="Genomic_DNA"/>
</dbReference>
<dbReference type="Proteomes" id="UP000277580">
    <property type="component" value="Unassembled WGS sequence"/>
</dbReference>
<evidence type="ECO:0008006" key="3">
    <source>
        <dbReference type="Google" id="ProtNLM"/>
    </source>
</evidence>
<organism evidence="1 2">
    <name type="scientific">Morchella conica CCBAS932</name>
    <dbReference type="NCBI Taxonomy" id="1392247"/>
    <lineage>
        <taxon>Eukaryota</taxon>
        <taxon>Fungi</taxon>
        <taxon>Dikarya</taxon>
        <taxon>Ascomycota</taxon>
        <taxon>Pezizomycotina</taxon>
        <taxon>Pezizomycetes</taxon>
        <taxon>Pezizales</taxon>
        <taxon>Morchellaceae</taxon>
        <taxon>Morchella</taxon>
    </lineage>
</organism>
<accession>A0A3N4KPB8</accession>
<reference evidence="1 2" key="1">
    <citation type="journal article" date="2018" name="Nat. Ecol. Evol.">
        <title>Pezizomycetes genomes reveal the molecular basis of ectomycorrhizal truffle lifestyle.</title>
        <authorList>
            <person name="Murat C."/>
            <person name="Payen T."/>
            <person name="Noel B."/>
            <person name="Kuo A."/>
            <person name="Morin E."/>
            <person name="Chen J."/>
            <person name="Kohler A."/>
            <person name="Krizsan K."/>
            <person name="Balestrini R."/>
            <person name="Da Silva C."/>
            <person name="Montanini B."/>
            <person name="Hainaut M."/>
            <person name="Levati E."/>
            <person name="Barry K.W."/>
            <person name="Belfiori B."/>
            <person name="Cichocki N."/>
            <person name="Clum A."/>
            <person name="Dockter R.B."/>
            <person name="Fauchery L."/>
            <person name="Guy J."/>
            <person name="Iotti M."/>
            <person name="Le Tacon F."/>
            <person name="Lindquist E.A."/>
            <person name="Lipzen A."/>
            <person name="Malagnac F."/>
            <person name="Mello A."/>
            <person name="Molinier V."/>
            <person name="Miyauchi S."/>
            <person name="Poulain J."/>
            <person name="Riccioni C."/>
            <person name="Rubini A."/>
            <person name="Sitrit Y."/>
            <person name="Splivallo R."/>
            <person name="Traeger S."/>
            <person name="Wang M."/>
            <person name="Zifcakova L."/>
            <person name="Wipf D."/>
            <person name="Zambonelli A."/>
            <person name="Paolocci F."/>
            <person name="Nowrousian M."/>
            <person name="Ottonello S."/>
            <person name="Baldrian P."/>
            <person name="Spatafora J.W."/>
            <person name="Henrissat B."/>
            <person name="Nagy L.G."/>
            <person name="Aury J.M."/>
            <person name="Wincker P."/>
            <person name="Grigoriev I.V."/>
            <person name="Bonfante P."/>
            <person name="Martin F.M."/>
        </authorList>
    </citation>
    <scope>NUCLEOTIDE SEQUENCE [LARGE SCALE GENOMIC DNA]</scope>
    <source>
        <strain evidence="1 2">CCBAS932</strain>
    </source>
</reference>
<dbReference type="InParanoid" id="A0A3N4KPB8"/>
<sequence>MRETALAKHTRVQLISLRRKLKSPKPYGPATAVLPKSIWMLVLSYLDEDDCIYRQHKNLHSLSLTCRFFNEYATKVLYGTLDLQFNGQRDSMPLKPFSHEDLEAPTCSCPSHMKAHESPISNTLRRKLDKLLLTLKSRPDLTARIRCLKLPNQYLPSDIRYLPYDKLNRRLKEIYCSLLERWFRIFNICSSTLESVSGLGNLWPELQYRCFRRAEIQYRLDRRPELPNELWSALEENQNWTRWDFTNWYTTLLPGTDLEIFRRNMDGICDWSPERMRRTFRGWTNLEHVEVASPAWMQKGLHLLPNLRSVAIHTNCHTNYNDIFEHLPLRGIESITYDCFERTPRNTVEMTSEPFGALINYLRNARRLSLKLRPSTIPTLTHLNINFQWWTKGRPLGMGTFNHLAFSIFTLVPLLQELKLILVTLHERTLGSSEEESNEKHTIWDTVFTAQHLRKMTISLPARTNKEWLANKMVTGAFPVLTDFTFRSAMSRDHDQTCSCEMEQDSLLWYKFGQAQDETMVNACQAAGIPRWTMQIRSNPENACPIFLINHELEHGAQSLYRRAPWMPGPGKLAYAGTSKILGGTICEVPDF</sequence>
<name>A0A3N4KPB8_9PEZI</name>
<protein>
    <recommendedName>
        <fullName evidence="3">F-box domain-containing protein</fullName>
    </recommendedName>
</protein>
<proteinExistence type="predicted"/>
<gene>
    <name evidence="1" type="ORF">P167DRAFT_535793</name>
</gene>
<dbReference type="OrthoDB" id="5272208at2759"/>
<evidence type="ECO:0000313" key="1">
    <source>
        <dbReference type="EMBL" id="RPB12453.1"/>
    </source>
</evidence>
<evidence type="ECO:0000313" key="2">
    <source>
        <dbReference type="Proteomes" id="UP000277580"/>
    </source>
</evidence>
<dbReference type="AlphaFoldDB" id="A0A3N4KPB8"/>